<dbReference type="Pfam" id="PF01551">
    <property type="entry name" value="Peptidase_M23"/>
    <property type="match status" value="1"/>
</dbReference>
<organism evidence="4 5">
    <name type="scientific">Candidatus Ozemobacter sibiricus</name>
    <dbReference type="NCBI Taxonomy" id="2268124"/>
    <lineage>
        <taxon>Bacteria</taxon>
        <taxon>Candidatus Ozemobacteria</taxon>
        <taxon>Candidatus Ozemobacterales</taxon>
        <taxon>Candidatus Ozemobacteraceae</taxon>
        <taxon>Candidatus Ozemobacter</taxon>
    </lineage>
</organism>
<gene>
    <name evidence="4" type="ORF">OZSIB_2482</name>
</gene>
<accession>A0A367ZSI3</accession>
<feature type="compositionally biased region" description="Pro residues" evidence="2">
    <location>
        <begin position="279"/>
        <end position="294"/>
    </location>
</feature>
<dbReference type="Gene3D" id="2.70.70.10">
    <property type="entry name" value="Glucose Permease (Domain IIA)"/>
    <property type="match status" value="1"/>
</dbReference>
<dbReference type="GO" id="GO:0004222">
    <property type="term" value="F:metalloendopeptidase activity"/>
    <property type="evidence" value="ECO:0007669"/>
    <property type="project" value="TreeGrafter"/>
</dbReference>
<evidence type="ECO:0000256" key="1">
    <source>
        <dbReference type="SAM" id="Coils"/>
    </source>
</evidence>
<feature type="domain" description="M23ase beta-sheet core" evidence="3">
    <location>
        <begin position="332"/>
        <end position="418"/>
    </location>
</feature>
<dbReference type="InterPro" id="IPR016047">
    <property type="entry name" value="M23ase_b-sheet_dom"/>
</dbReference>
<name>A0A367ZSI3_9BACT</name>
<comment type="caution">
    <text evidence="4">The sequence shown here is derived from an EMBL/GenBank/DDBJ whole genome shotgun (WGS) entry which is preliminary data.</text>
</comment>
<dbReference type="EMBL" id="QOQW01000003">
    <property type="protein sequence ID" value="RCK81105.1"/>
    <property type="molecule type" value="Genomic_DNA"/>
</dbReference>
<dbReference type="AlphaFoldDB" id="A0A367ZSI3"/>
<sequence>MLPRRRSCGRPSPLPPFRPCGGRLVVWLLALGFGLMAEVGGSAGPAERLARLQEQLEALRLQGEFLDLKVKDTRAHVRKLEAQIARQQEKIAALQAETAALASETARLEQQILDLGVALQEGRRRMAAIRQRFLARLVHLHKIRQGTLVTSIFSARDLNTFLNRFQMVRYLLQSDRQLLEALGAQAAQLAADARTLQARQSRQAELVELNRRKQEELTVEMNSLSAMLETLLLERRVFQARQEKLKQTRAALEQEIARVEAARARRPAEVEPAGGPEAAPDPAPSTGPPPPSQVPPASGSVAANPGRLPFRWPVRQVLPRGYEPTPPGHPPGLEIAIQGETEVLAAARGKVLFKGPLGQFGNLVILGHKQGFSTVYGNLDDVWVGLGQVVEAGEVIGRLLGTRQTRLHFEIRFAGRHEEPLPFLPRLP</sequence>
<feature type="region of interest" description="Disordered" evidence="2">
    <location>
        <begin position="262"/>
        <end position="307"/>
    </location>
</feature>
<evidence type="ECO:0000313" key="5">
    <source>
        <dbReference type="Proteomes" id="UP000252355"/>
    </source>
</evidence>
<reference evidence="4 5" key="1">
    <citation type="submission" date="2018-05" db="EMBL/GenBank/DDBJ databases">
        <title>A metagenomic window into the 2 km-deep terrestrial subsurface aquifer revealed taxonomically and functionally diverse microbial community comprising novel uncultured bacterial lineages.</title>
        <authorList>
            <person name="Kadnikov V.V."/>
            <person name="Mardanov A.V."/>
            <person name="Beletsky A.V."/>
            <person name="Banks D."/>
            <person name="Pimenov N.V."/>
            <person name="Frank Y.A."/>
            <person name="Karnachuk O.V."/>
            <person name="Ravin N.V."/>
        </authorList>
    </citation>
    <scope>NUCLEOTIDE SEQUENCE [LARGE SCALE GENOMIC DNA]</scope>
    <source>
        <strain evidence="4">BY5</strain>
    </source>
</reference>
<dbReference type="CDD" id="cd12797">
    <property type="entry name" value="M23_peptidase"/>
    <property type="match status" value="1"/>
</dbReference>
<dbReference type="InterPro" id="IPR011055">
    <property type="entry name" value="Dup_hybrid_motif"/>
</dbReference>
<evidence type="ECO:0000313" key="4">
    <source>
        <dbReference type="EMBL" id="RCK81105.1"/>
    </source>
</evidence>
<dbReference type="Proteomes" id="UP000252355">
    <property type="component" value="Unassembled WGS sequence"/>
</dbReference>
<dbReference type="PANTHER" id="PTHR21666:SF270">
    <property type="entry name" value="MUREIN HYDROLASE ACTIVATOR ENVC"/>
    <property type="match status" value="1"/>
</dbReference>
<dbReference type="Gene3D" id="6.10.250.3150">
    <property type="match status" value="1"/>
</dbReference>
<proteinExistence type="predicted"/>
<dbReference type="PANTHER" id="PTHR21666">
    <property type="entry name" value="PEPTIDASE-RELATED"/>
    <property type="match status" value="1"/>
</dbReference>
<evidence type="ECO:0000256" key="2">
    <source>
        <dbReference type="SAM" id="MobiDB-lite"/>
    </source>
</evidence>
<feature type="coiled-coil region" evidence="1">
    <location>
        <begin position="49"/>
        <end position="111"/>
    </location>
</feature>
<dbReference type="InterPro" id="IPR050570">
    <property type="entry name" value="Cell_wall_metabolism_enzyme"/>
</dbReference>
<dbReference type="SUPFAM" id="SSF51261">
    <property type="entry name" value="Duplicated hybrid motif"/>
    <property type="match status" value="1"/>
</dbReference>
<keyword evidence="1" id="KW-0175">Coiled coil</keyword>
<evidence type="ECO:0000259" key="3">
    <source>
        <dbReference type="Pfam" id="PF01551"/>
    </source>
</evidence>
<protein>
    <submittedName>
        <fullName evidence="4">Metalloendopeptidase</fullName>
    </submittedName>
</protein>